<keyword evidence="4 6" id="KW-0472">Membrane</keyword>
<feature type="domain" description="MARVEL" evidence="7">
    <location>
        <begin position="20"/>
        <end position="150"/>
    </location>
</feature>
<proteinExistence type="predicted"/>
<evidence type="ECO:0000256" key="5">
    <source>
        <dbReference type="SAM" id="MobiDB-lite"/>
    </source>
</evidence>
<dbReference type="Pfam" id="PF01284">
    <property type="entry name" value="MARVEL"/>
    <property type="match status" value="1"/>
</dbReference>
<comment type="caution">
    <text evidence="8">The sequence shown here is derived from an EMBL/GenBank/DDBJ whole genome shotgun (WGS) entry which is preliminary data.</text>
</comment>
<feature type="transmembrane region" description="Helical" evidence="6">
    <location>
        <begin position="78"/>
        <end position="99"/>
    </location>
</feature>
<evidence type="ECO:0000256" key="3">
    <source>
        <dbReference type="ARBA" id="ARBA00022989"/>
    </source>
</evidence>
<dbReference type="AlphaFoldDB" id="A0A2B7XIG8"/>
<keyword evidence="9" id="KW-1185">Reference proteome</keyword>
<dbReference type="Proteomes" id="UP000223968">
    <property type="component" value="Unassembled WGS sequence"/>
</dbReference>
<keyword evidence="2 6" id="KW-0812">Transmembrane</keyword>
<feature type="transmembrane region" description="Helical" evidence="6">
    <location>
        <begin position="48"/>
        <end position="66"/>
    </location>
</feature>
<dbReference type="EMBL" id="PDNB01000099">
    <property type="protein sequence ID" value="PGH08725.1"/>
    <property type="molecule type" value="Genomic_DNA"/>
</dbReference>
<organism evidence="8 9">
    <name type="scientific">Helicocarpus griseus UAMH5409</name>
    <dbReference type="NCBI Taxonomy" id="1447875"/>
    <lineage>
        <taxon>Eukaryota</taxon>
        <taxon>Fungi</taxon>
        <taxon>Dikarya</taxon>
        <taxon>Ascomycota</taxon>
        <taxon>Pezizomycotina</taxon>
        <taxon>Eurotiomycetes</taxon>
        <taxon>Eurotiomycetidae</taxon>
        <taxon>Onygenales</taxon>
        <taxon>Ajellomycetaceae</taxon>
        <taxon>Helicocarpus</taxon>
    </lineage>
</organism>
<dbReference type="PANTHER" id="PTHR28165">
    <property type="entry name" value="NON-CLASSICAL EXPORT PROTEIN 2-RELATED"/>
    <property type="match status" value="1"/>
</dbReference>
<dbReference type="InterPro" id="IPR008253">
    <property type="entry name" value="Marvel"/>
</dbReference>
<evidence type="ECO:0000256" key="6">
    <source>
        <dbReference type="SAM" id="Phobius"/>
    </source>
</evidence>
<reference evidence="8 9" key="1">
    <citation type="submission" date="2017-10" db="EMBL/GenBank/DDBJ databases">
        <title>Comparative genomics in systemic dimorphic fungi from Ajellomycetaceae.</title>
        <authorList>
            <person name="Munoz J.F."/>
            <person name="Mcewen J.G."/>
            <person name="Clay O.K."/>
            <person name="Cuomo C.A."/>
        </authorList>
    </citation>
    <scope>NUCLEOTIDE SEQUENCE [LARGE SCALE GENOMIC DNA]</scope>
    <source>
        <strain evidence="8 9">UAMH5409</strain>
    </source>
</reference>
<dbReference type="GO" id="GO:0070941">
    <property type="term" value="P:eisosome assembly"/>
    <property type="evidence" value="ECO:0007669"/>
    <property type="project" value="TreeGrafter"/>
</dbReference>
<evidence type="ECO:0000256" key="1">
    <source>
        <dbReference type="ARBA" id="ARBA00004141"/>
    </source>
</evidence>
<evidence type="ECO:0000313" key="9">
    <source>
        <dbReference type="Proteomes" id="UP000223968"/>
    </source>
</evidence>
<feature type="transmembrane region" description="Helical" evidence="6">
    <location>
        <begin position="21"/>
        <end position="42"/>
    </location>
</feature>
<evidence type="ECO:0000256" key="2">
    <source>
        <dbReference type="ARBA" id="ARBA00022692"/>
    </source>
</evidence>
<keyword evidence="3 6" id="KW-1133">Transmembrane helix</keyword>
<name>A0A2B7XIG8_9EURO</name>
<dbReference type="PANTHER" id="PTHR28165:SF1">
    <property type="entry name" value="NON-CLASSICAL EXPORT PROTEIN 2-RELATED"/>
    <property type="match status" value="1"/>
</dbReference>
<protein>
    <recommendedName>
        <fullName evidence="7">MARVEL domain-containing protein</fullName>
    </recommendedName>
</protein>
<dbReference type="InterPro" id="IPR052649">
    <property type="entry name" value="NCE102-like"/>
</dbReference>
<sequence>MEFDLSNTLIQSADRRTPPQLIWAIIAMALIGNMMETAYGSAGGTVNYAMFPPAFAMAVILWAFLIQWVPSAVIHPALLFVVDLLVTLSTFATAVALPAKLHAKDCSNLDYTSTNEVTRDRADLEEGCREAQAATAFLWFLWATFLGSTIMSGLWMTEEIRGAMGGGPPPLTEKRRAVSGTYPRPQSGVDPSRTGQV</sequence>
<evidence type="ECO:0000313" key="8">
    <source>
        <dbReference type="EMBL" id="PGH08725.1"/>
    </source>
</evidence>
<feature type="region of interest" description="Disordered" evidence="5">
    <location>
        <begin position="165"/>
        <end position="197"/>
    </location>
</feature>
<comment type="subcellular location">
    <subcellularLocation>
        <location evidence="1">Membrane</location>
        <topology evidence="1">Multi-pass membrane protein</topology>
    </subcellularLocation>
</comment>
<dbReference type="GO" id="GO:0072659">
    <property type="term" value="P:protein localization to plasma membrane"/>
    <property type="evidence" value="ECO:0007669"/>
    <property type="project" value="TreeGrafter"/>
</dbReference>
<accession>A0A2B7XIG8</accession>
<gene>
    <name evidence="8" type="ORF">AJ79_05916</name>
</gene>
<evidence type="ECO:0000259" key="7">
    <source>
        <dbReference type="Pfam" id="PF01284"/>
    </source>
</evidence>
<dbReference type="GO" id="GO:0005886">
    <property type="term" value="C:plasma membrane"/>
    <property type="evidence" value="ECO:0007669"/>
    <property type="project" value="TreeGrafter"/>
</dbReference>
<evidence type="ECO:0000256" key="4">
    <source>
        <dbReference type="ARBA" id="ARBA00023136"/>
    </source>
</evidence>
<feature type="transmembrane region" description="Helical" evidence="6">
    <location>
        <begin position="136"/>
        <end position="156"/>
    </location>
</feature>
<dbReference type="OrthoDB" id="5423111at2759"/>
<dbReference type="GO" id="GO:0032126">
    <property type="term" value="C:eisosome"/>
    <property type="evidence" value="ECO:0007669"/>
    <property type="project" value="TreeGrafter"/>
</dbReference>